<feature type="region of interest" description="Disordered" evidence="3">
    <location>
        <begin position="1270"/>
        <end position="1329"/>
    </location>
</feature>
<feature type="compositionally biased region" description="Polar residues" evidence="3">
    <location>
        <begin position="1315"/>
        <end position="1326"/>
    </location>
</feature>
<evidence type="ECO:0000313" key="5">
    <source>
        <dbReference type="Proteomes" id="UP000492821"/>
    </source>
</evidence>
<keyword evidence="5" id="KW-1185">Reference proteome</keyword>
<feature type="region of interest" description="Disordered" evidence="3">
    <location>
        <begin position="488"/>
        <end position="517"/>
    </location>
</feature>
<evidence type="ECO:0000313" key="6">
    <source>
        <dbReference type="WBParaSite" id="Pan_g23242.t3"/>
    </source>
</evidence>
<dbReference type="InterPro" id="IPR021133">
    <property type="entry name" value="HEAT_type_2"/>
</dbReference>
<feature type="compositionally biased region" description="Low complexity" evidence="3">
    <location>
        <begin position="503"/>
        <end position="515"/>
    </location>
</feature>
<dbReference type="PROSITE" id="PS50077">
    <property type="entry name" value="HEAT_REPEAT"/>
    <property type="match status" value="2"/>
</dbReference>
<dbReference type="SUPFAM" id="SSF48371">
    <property type="entry name" value="ARM repeat"/>
    <property type="match status" value="1"/>
</dbReference>
<reference evidence="6" key="2">
    <citation type="submission" date="2020-10" db="UniProtKB">
        <authorList>
            <consortium name="WormBaseParasite"/>
        </authorList>
    </citation>
    <scope>IDENTIFICATION</scope>
</reference>
<feature type="compositionally biased region" description="Polar residues" evidence="3">
    <location>
        <begin position="111"/>
        <end position="124"/>
    </location>
</feature>
<dbReference type="GO" id="GO:0019888">
    <property type="term" value="F:protein phosphatase regulator activity"/>
    <property type="evidence" value="ECO:0007669"/>
    <property type="project" value="TreeGrafter"/>
</dbReference>
<dbReference type="PANTHER" id="PTHR10648:SF1">
    <property type="entry name" value="SERINE_THREONINE-PROTEIN PHOSPHATASE 4 REGULATORY SUBUNIT 1"/>
    <property type="match status" value="1"/>
</dbReference>
<feature type="region of interest" description="Disordered" evidence="3">
    <location>
        <begin position="755"/>
        <end position="800"/>
    </location>
</feature>
<feature type="repeat" description="HEAT" evidence="2">
    <location>
        <begin position="342"/>
        <end position="380"/>
    </location>
</feature>
<feature type="region of interest" description="Disordered" evidence="3">
    <location>
        <begin position="1366"/>
        <end position="1417"/>
    </location>
</feature>
<proteinExistence type="predicted"/>
<evidence type="ECO:0000256" key="4">
    <source>
        <dbReference type="SAM" id="Phobius"/>
    </source>
</evidence>
<evidence type="ECO:0000256" key="3">
    <source>
        <dbReference type="SAM" id="MobiDB-lite"/>
    </source>
</evidence>
<organism evidence="5 6">
    <name type="scientific">Panagrellus redivivus</name>
    <name type="common">Microworm</name>
    <dbReference type="NCBI Taxonomy" id="6233"/>
    <lineage>
        <taxon>Eukaryota</taxon>
        <taxon>Metazoa</taxon>
        <taxon>Ecdysozoa</taxon>
        <taxon>Nematoda</taxon>
        <taxon>Chromadorea</taxon>
        <taxon>Rhabditida</taxon>
        <taxon>Tylenchina</taxon>
        <taxon>Panagrolaimomorpha</taxon>
        <taxon>Panagrolaimoidea</taxon>
        <taxon>Panagrolaimidae</taxon>
        <taxon>Panagrellus</taxon>
    </lineage>
</organism>
<reference evidence="5" key="1">
    <citation type="journal article" date="2013" name="Genetics">
        <title>The draft genome and transcriptome of Panagrellus redivivus are shaped by the harsh demands of a free-living lifestyle.</title>
        <authorList>
            <person name="Srinivasan J."/>
            <person name="Dillman A.R."/>
            <person name="Macchietto M.G."/>
            <person name="Heikkinen L."/>
            <person name="Lakso M."/>
            <person name="Fracchia K.M."/>
            <person name="Antoshechkin I."/>
            <person name="Mortazavi A."/>
            <person name="Wong G."/>
            <person name="Sternberg P.W."/>
        </authorList>
    </citation>
    <scope>NUCLEOTIDE SEQUENCE [LARGE SCALE GENOMIC DNA]</scope>
    <source>
        <strain evidence="5">MT8872</strain>
    </source>
</reference>
<evidence type="ECO:0000256" key="1">
    <source>
        <dbReference type="ARBA" id="ARBA00022737"/>
    </source>
</evidence>
<keyword evidence="4" id="KW-0472">Membrane</keyword>
<accession>A0A7E4VNW3</accession>
<keyword evidence="4" id="KW-1133">Transmembrane helix</keyword>
<dbReference type="Pfam" id="PF20168">
    <property type="entry name" value="PDS5"/>
    <property type="match status" value="1"/>
</dbReference>
<feature type="compositionally biased region" description="Basic and acidic residues" evidence="3">
    <location>
        <begin position="84"/>
        <end position="93"/>
    </location>
</feature>
<feature type="repeat" description="HEAT" evidence="2">
    <location>
        <begin position="381"/>
        <end position="419"/>
    </location>
</feature>
<keyword evidence="4" id="KW-0812">Transmembrane</keyword>
<dbReference type="Proteomes" id="UP000492821">
    <property type="component" value="Unassembled WGS sequence"/>
</dbReference>
<feature type="transmembrane region" description="Helical" evidence="4">
    <location>
        <begin position="58"/>
        <end position="77"/>
    </location>
</feature>
<dbReference type="InterPro" id="IPR016024">
    <property type="entry name" value="ARM-type_fold"/>
</dbReference>
<dbReference type="InterPro" id="IPR051023">
    <property type="entry name" value="PP2A_Regulatory_Subunit_A"/>
</dbReference>
<evidence type="ECO:0000256" key="2">
    <source>
        <dbReference type="PROSITE-ProRule" id="PRU00103"/>
    </source>
</evidence>
<keyword evidence="1" id="KW-0677">Repeat</keyword>
<feature type="region of interest" description="Disordered" evidence="3">
    <location>
        <begin position="84"/>
        <end position="128"/>
    </location>
</feature>
<dbReference type="WBParaSite" id="Pan_g23242.t3">
    <property type="protein sequence ID" value="Pan_g23242.t3"/>
    <property type="gene ID" value="Pan_g23242"/>
</dbReference>
<protein>
    <submittedName>
        <fullName evidence="6">Serine/threonine-protein kinase TOR</fullName>
    </submittedName>
</protein>
<dbReference type="GO" id="GO:0005737">
    <property type="term" value="C:cytoplasm"/>
    <property type="evidence" value="ECO:0007669"/>
    <property type="project" value="TreeGrafter"/>
</dbReference>
<dbReference type="Gene3D" id="1.25.10.10">
    <property type="entry name" value="Leucine-rich Repeat Variant"/>
    <property type="match status" value="2"/>
</dbReference>
<dbReference type="PANTHER" id="PTHR10648">
    <property type="entry name" value="SERINE/THREONINE-PROTEIN PHOSPHATASE PP2A 65 KDA REGULATORY SUBUNIT"/>
    <property type="match status" value="1"/>
</dbReference>
<dbReference type="InterPro" id="IPR011989">
    <property type="entry name" value="ARM-like"/>
</dbReference>
<feature type="compositionally biased region" description="Low complexity" evidence="3">
    <location>
        <begin position="775"/>
        <end position="798"/>
    </location>
</feature>
<feature type="region of interest" description="Disordered" evidence="3">
    <location>
        <begin position="706"/>
        <end position="738"/>
    </location>
</feature>
<name>A0A7E4VNW3_PANRE</name>
<feature type="compositionally biased region" description="Basic and acidic residues" evidence="3">
    <location>
        <begin position="1406"/>
        <end position="1417"/>
    </location>
</feature>
<sequence length="1417" mass="157981">MDLATNGSSYDLLIDILDPHSFSQDWQWFLRRANDSITYLQQPHYEVRRLSSAVYESIGIVLFFASLNFVLILILNLSRGRNMTDNKVDENDRSPSTAEGSPAATPLYNPPAQNENTTSDSPWAQETDYSDYGGHGPEMYLRNFSAIKTYHGRALGDRFGISTFLEFSTSRSIREVKQAAGKIDAALKIAQESEYDKIFEAVAHLLEHFEEEVVMSTVDHLPSLFAICKTMHCLVLKKANEKLVMPFCRLIPLSPKLQVQNGVFHALTALITDDCIGIHELQSYVIPWLFDFMREFVAFREPLPPKKAEEAYNNNRPVVATILHKVGLKLDKFPFKWAQTFFAPKFSTLLSDQSVGIRRMAILTMGSFAAVFGPNFVEKQLLPHLQKAVHDPNERIRKAVCDILSEVAQHSSPEVRNTKLVKLYNVLVKDGKRHVQHYALQKIGSLVLIFADPVVNNLDYNDGDVLHLEPERAAELKRNAVAEASKKEAIPLPSDFELPPSERPSTPSPSTSAASKPEEFLSLNVSDSLDEFSAARLHENGFDGAFHFVDQTSDDCPALTDFETEHGTDALYDDDDPLNQSFANNSDEDLILTEADLEAAESSDKFEPMSYWRTNVDVSDAEFARFDKKSAGSDGGSIASNDLALSKASCDLSSAGLGSPEKSSNKSAVQAYLRHQFLGLDDDVVDDTPPFPCGSAPLAAIDFDDDDFDDDEIACDDELGPDADNESDDPDSTEVADGELDGNEEFQQAALTHGEDDDLLDIADVGPGQISPSNSRMYTSSQFSSRSSLPSPRHSSSSETHTLHLNGMTHAERLYSIVDACLSADERIAVKNRKQKVLPDRLFYMLMNVSIPSYDNHDVIKEVARSLPAIVYTFGASNWIFVKSFYYSFAHHSSNEVRQIVAKGLHKVAAILNTEDVDRDLVPLFKDLIYDDEASIYMGMLSNFSEFVYFLSADMRTIMLRNLNNYLSVETTRNWRLRELFALQCLKLCDLYSPREVNDGISCFALTFMDDTIGSVREKGSELLAKVLSLFINSEYPFKVKPWEPTDSVEVKMQKLMEAMPLTKSLLVDSRRGFFKSSAWRRRQTWAQVLLQLMKLNLVDPHVVITIFADDILSTANDKIPNTRLKFCKMMEYITIARSNGSIESEIDTEASSTLWVQINEVAESDPDFGVQAHAKQVLGELTTDSVLKYDDHSARVMLRESEMWQRLNSLYEEKRKEQMILPPTPTTTHQEEPPSLSHAPLMEQLAGQFPLGKNKITSFAGSLVKNILPGGKRSPNKNFHVSSVPELERSPPATKSSIAQRVEAEKVEEAAAGTSVQAGPSSEVSTPVDIPTAAEKEPAKEAEPETLGVAVSDATDSYFLPGEEVELDDDRIVPPRGPNVEVSIKIDKSEDDVHDEETPVNPSSKQDHDAYPEVDC</sequence>